<sequence length="132" mass="14692">MAEDHKMTYADPWMLPETKGFWEALNDGKLVIRTCNDCGRGHHFPRAMCPHCYSSNLEWKESDGTGTIYSFTAQQVKGGGKYVYAYVEIADRVRAITNIVDCDPDALQIGQKVKAAFRPSASGQNILVFTPA</sequence>
<protein>
    <recommendedName>
        <fullName evidence="5">DNA-binding protein</fullName>
    </recommendedName>
</protein>
<feature type="domain" description="ChsH2 C-terminal OB-fold" evidence="1">
    <location>
        <begin position="59"/>
        <end position="118"/>
    </location>
</feature>
<feature type="domain" description="ChsH2 rubredoxin-like zinc ribbon" evidence="2">
    <location>
        <begin position="22"/>
        <end position="58"/>
    </location>
</feature>
<dbReference type="AlphaFoldDB" id="A0A1I3BG55"/>
<dbReference type="Pfam" id="PF01796">
    <property type="entry name" value="OB_ChsH2_C"/>
    <property type="match status" value="1"/>
</dbReference>
<dbReference type="Pfam" id="PF12172">
    <property type="entry name" value="zf-ChsH2"/>
    <property type="match status" value="1"/>
</dbReference>
<evidence type="ECO:0008006" key="5">
    <source>
        <dbReference type="Google" id="ProtNLM"/>
    </source>
</evidence>
<organism evidence="3 4">
    <name type="scientific">Albimonas pacifica</name>
    <dbReference type="NCBI Taxonomy" id="1114924"/>
    <lineage>
        <taxon>Bacteria</taxon>
        <taxon>Pseudomonadati</taxon>
        <taxon>Pseudomonadota</taxon>
        <taxon>Alphaproteobacteria</taxon>
        <taxon>Rhodobacterales</taxon>
        <taxon>Paracoccaceae</taxon>
        <taxon>Albimonas</taxon>
    </lineage>
</organism>
<dbReference type="PANTHER" id="PTHR34075">
    <property type="entry name" value="BLR3430 PROTEIN"/>
    <property type="match status" value="1"/>
</dbReference>
<dbReference type="InterPro" id="IPR022002">
    <property type="entry name" value="ChsH2_Znr"/>
</dbReference>
<evidence type="ECO:0000313" key="3">
    <source>
        <dbReference type="EMBL" id="SFH60929.1"/>
    </source>
</evidence>
<dbReference type="InterPro" id="IPR002878">
    <property type="entry name" value="ChsH2_C"/>
</dbReference>
<dbReference type="SUPFAM" id="SSF50249">
    <property type="entry name" value="Nucleic acid-binding proteins"/>
    <property type="match status" value="1"/>
</dbReference>
<dbReference type="RefSeq" id="WP_218160904.1">
    <property type="nucleotide sequence ID" value="NZ_FOQH01000001.1"/>
</dbReference>
<evidence type="ECO:0000259" key="1">
    <source>
        <dbReference type="Pfam" id="PF01796"/>
    </source>
</evidence>
<evidence type="ECO:0000313" key="4">
    <source>
        <dbReference type="Proteomes" id="UP000199377"/>
    </source>
</evidence>
<dbReference type="Proteomes" id="UP000199377">
    <property type="component" value="Unassembled WGS sequence"/>
</dbReference>
<proteinExistence type="predicted"/>
<dbReference type="InterPro" id="IPR052513">
    <property type="entry name" value="Thioester_dehydratase-like"/>
</dbReference>
<accession>A0A1I3BG55</accession>
<evidence type="ECO:0000259" key="2">
    <source>
        <dbReference type="Pfam" id="PF12172"/>
    </source>
</evidence>
<dbReference type="EMBL" id="FOQH01000001">
    <property type="protein sequence ID" value="SFH60929.1"/>
    <property type="molecule type" value="Genomic_DNA"/>
</dbReference>
<dbReference type="InterPro" id="IPR012340">
    <property type="entry name" value="NA-bd_OB-fold"/>
</dbReference>
<reference evidence="3 4" key="1">
    <citation type="submission" date="2016-10" db="EMBL/GenBank/DDBJ databases">
        <authorList>
            <person name="de Groot N.N."/>
        </authorList>
    </citation>
    <scope>NUCLEOTIDE SEQUENCE [LARGE SCALE GENOMIC DNA]</scope>
    <source>
        <strain evidence="3 4">CGMCC 1.11030</strain>
    </source>
</reference>
<keyword evidence="4" id="KW-1185">Reference proteome</keyword>
<dbReference type="PANTHER" id="PTHR34075:SF5">
    <property type="entry name" value="BLR3430 PROTEIN"/>
    <property type="match status" value="1"/>
</dbReference>
<dbReference type="STRING" id="1114924.SAMN05216258_10148"/>
<name>A0A1I3BG55_9RHOB</name>
<dbReference type="Gene3D" id="6.10.30.10">
    <property type="match status" value="1"/>
</dbReference>
<gene>
    <name evidence="3" type="ORF">SAMN05216258_10148</name>
</gene>